<dbReference type="GO" id="GO:0004654">
    <property type="term" value="F:polyribonucleotide nucleotidyltransferase activity"/>
    <property type="evidence" value="ECO:0007669"/>
    <property type="project" value="UniProtKB-EC"/>
</dbReference>
<sequence>MKQKHNVTAEKLGITLSTGKLAGLASGAVTISLGETMLFVSATAASTLRPDQSWFPLTVDYREKFSSAGRFPGGYFKREGRPSEKEILTSRLCDRPLRPLFPKGFMNEVQIIGYLLSTDLENEADVLMVNGASAALMISDVPWNGPVGCVRLGELDGEFVVNPTNEQ</sequence>
<feature type="non-terminal residue" evidence="6">
    <location>
        <position position="167"/>
    </location>
</feature>
<accession>A0A382LG09</accession>
<dbReference type="FunFam" id="3.30.230.70:FF:000001">
    <property type="entry name" value="Polyribonucleotide nucleotidyltransferase"/>
    <property type="match status" value="1"/>
</dbReference>
<evidence type="ECO:0000313" key="6">
    <source>
        <dbReference type="EMBL" id="SVC34805.1"/>
    </source>
</evidence>
<dbReference type="InterPro" id="IPR001247">
    <property type="entry name" value="ExoRNase_PH_dom1"/>
</dbReference>
<keyword evidence="3" id="KW-0548">Nucleotidyltransferase</keyword>
<reference evidence="6" key="1">
    <citation type="submission" date="2018-05" db="EMBL/GenBank/DDBJ databases">
        <authorList>
            <person name="Lanie J.A."/>
            <person name="Ng W.-L."/>
            <person name="Kazmierczak K.M."/>
            <person name="Andrzejewski T.M."/>
            <person name="Davidsen T.M."/>
            <person name="Wayne K.J."/>
            <person name="Tettelin H."/>
            <person name="Glass J.I."/>
            <person name="Rusch D."/>
            <person name="Podicherti R."/>
            <person name="Tsui H.-C.T."/>
            <person name="Winkler M.E."/>
        </authorList>
    </citation>
    <scope>NUCLEOTIDE SEQUENCE</scope>
</reference>
<dbReference type="InterPro" id="IPR027408">
    <property type="entry name" value="PNPase/RNase_PH_dom_sf"/>
</dbReference>
<dbReference type="PANTHER" id="PTHR11252">
    <property type="entry name" value="POLYRIBONUCLEOTIDE NUCLEOTIDYLTRANSFERASE"/>
    <property type="match status" value="1"/>
</dbReference>
<dbReference type="EC" id="2.7.7.8" evidence="1"/>
<proteinExistence type="predicted"/>
<gene>
    <name evidence="6" type="ORF">METZ01_LOCUS287659</name>
</gene>
<name>A0A382LG09_9ZZZZ</name>
<dbReference type="SUPFAM" id="SSF54211">
    <property type="entry name" value="Ribosomal protein S5 domain 2-like"/>
    <property type="match status" value="1"/>
</dbReference>
<dbReference type="GO" id="GO:0000175">
    <property type="term" value="F:3'-5'-RNA exonuclease activity"/>
    <property type="evidence" value="ECO:0007669"/>
    <property type="project" value="TreeGrafter"/>
</dbReference>
<evidence type="ECO:0000256" key="1">
    <source>
        <dbReference type="ARBA" id="ARBA00012416"/>
    </source>
</evidence>
<keyword evidence="4" id="KW-0694">RNA-binding</keyword>
<dbReference type="GO" id="GO:0005829">
    <property type="term" value="C:cytosol"/>
    <property type="evidence" value="ECO:0007669"/>
    <property type="project" value="TreeGrafter"/>
</dbReference>
<dbReference type="PANTHER" id="PTHR11252:SF0">
    <property type="entry name" value="POLYRIBONUCLEOTIDE NUCLEOTIDYLTRANSFERASE 1, MITOCHONDRIAL"/>
    <property type="match status" value="1"/>
</dbReference>
<evidence type="ECO:0000256" key="3">
    <source>
        <dbReference type="ARBA" id="ARBA00022695"/>
    </source>
</evidence>
<dbReference type="Gene3D" id="3.30.230.70">
    <property type="entry name" value="GHMP Kinase, N-terminal domain"/>
    <property type="match status" value="1"/>
</dbReference>
<evidence type="ECO:0000256" key="4">
    <source>
        <dbReference type="ARBA" id="ARBA00022884"/>
    </source>
</evidence>
<evidence type="ECO:0000256" key="2">
    <source>
        <dbReference type="ARBA" id="ARBA00022679"/>
    </source>
</evidence>
<dbReference type="InterPro" id="IPR020568">
    <property type="entry name" value="Ribosomal_Su5_D2-typ_SF"/>
</dbReference>
<evidence type="ECO:0000259" key="5">
    <source>
        <dbReference type="Pfam" id="PF01138"/>
    </source>
</evidence>
<dbReference type="InterPro" id="IPR036345">
    <property type="entry name" value="ExoRNase_PH_dom2_sf"/>
</dbReference>
<dbReference type="SUPFAM" id="SSF55666">
    <property type="entry name" value="Ribonuclease PH domain 2-like"/>
    <property type="match status" value="1"/>
</dbReference>
<keyword evidence="2" id="KW-0808">Transferase</keyword>
<dbReference type="GO" id="GO:0003723">
    <property type="term" value="F:RNA binding"/>
    <property type="evidence" value="ECO:0007669"/>
    <property type="project" value="UniProtKB-KW"/>
</dbReference>
<protein>
    <recommendedName>
        <fullName evidence="1">polyribonucleotide nucleotidyltransferase</fullName>
        <ecNumber evidence="1">2.7.7.8</ecNumber>
    </recommendedName>
</protein>
<organism evidence="6">
    <name type="scientific">marine metagenome</name>
    <dbReference type="NCBI Taxonomy" id="408172"/>
    <lineage>
        <taxon>unclassified sequences</taxon>
        <taxon>metagenomes</taxon>
        <taxon>ecological metagenomes</taxon>
    </lineage>
</organism>
<dbReference type="GO" id="GO:0006402">
    <property type="term" value="P:mRNA catabolic process"/>
    <property type="evidence" value="ECO:0007669"/>
    <property type="project" value="InterPro"/>
</dbReference>
<dbReference type="EMBL" id="UINC01086393">
    <property type="protein sequence ID" value="SVC34805.1"/>
    <property type="molecule type" value="Genomic_DNA"/>
</dbReference>
<dbReference type="InterPro" id="IPR012162">
    <property type="entry name" value="PNPase"/>
</dbReference>
<feature type="domain" description="Exoribonuclease phosphorolytic" evidence="5">
    <location>
        <begin position="14"/>
        <end position="142"/>
    </location>
</feature>
<dbReference type="Pfam" id="PF01138">
    <property type="entry name" value="RNase_PH"/>
    <property type="match status" value="1"/>
</dbReference>
<dbReference type="AlphaFoldDB" id="A0A382LG09"/>